<feature type="compositionally biased region" description="Low complexity" evidence="1">
    <location>
        <begin position="82"/>
        <end position="115"/>
    </location>
</feature>
<dbReference type="Proteomes" id="UP001218218">
    <property type="component" value="Unassembled WGS sequence"/>
</dbReference>
<feature type="region of interest" description="Disordered" evidence="1">
    <location>
        <begin position="63"/>
        <end position="179"/>
    </location>
</feature>
<evidence type="ECO:0000313" key="3">
    <source>
        <dbReference type="Proteomes" id="UP001218218"/>
    </source>
</evidence>
<name>A0AAD7EIY1_9AGAR</name>
<evidence type="ECO:0000313" key="2">
    <source>
        <dbReference type="EMBL" id="KAJ7327909.1"/>
    </source>
</evidence>
<dbReference type="AlphaFoldDB" id="A0AAD7EIY1"/>
<sequence>MLLPPTNNARPGLLAFRNTCGRRGCGHVFEYDGADPLGNIHRLVREHSPLCGGLRAESSISFWRQPERPPPPPPPPVEEASFRSSSASSVGSGAGDTTRASSPSTATSASASLSTRPKRRTRARAPSATPSTASGSSLSSVSSSASRLGIDIDGSSTAKGKGKSKSPNGASKSSHTEPQRRALLAADPLIRPGSITPHTVGCAVCKKTIRLDRRSRYYPGLWVKHRVRCVKDQEEGKHGDGGERDPSVMDIEVEGMEVMREEEVLRPRRSCECFIFLATLSSIQSIALLLLHSRLAPLPRLSVLLLSLLPPVFSAPFLPPPFTDNLFSSQITKPTPNSLPLTHQPCVRVT</sequence>
<gene>
    <name evidence="2" type="ORF">DFH08DRAFT_967694</name>
</gene>
<comment type="caution">
    <text evidence="2">The sequence shown here is derived from an EMBL/GenBank/DDBJ whole genome shotgun (WGS) entry which is preliminary data.</text>
</comment>
<dbReference type="EMBL" id="JARIHO010000040">
    <property type="protein sequence ID" value="KAJ7327909.1"/>
    <property type="molecule type" value="Genomic_DNA"/>
</dbReference>
<proteinExistence type="predicted"/>
<feature type="compositionally biased region" description="Low complexity" evidence="1">
    <location>
        <begin position="124"/>
        <end position="147"/>
    </location>
</feature>
<organism evidence="2 3">
    <name type="scientific">Mycena albidolilacea</name>
    <dbReference type="NCBI Taxonomy" id="1033008"/>
    <lineage>
        <taxon>Eukaryota</taxon>
        <taxon>Fungi</taxon>
        <taxon>Dikarya</taxon>
        <taxon>Basidiomycota</taxon>
        <taxon>Agaricomycotina</taxon>
        <taxon>Agaricomycetes</taxon>
        <taxon>Agaricomycetidae</taxon>
        <taxon>Agaricales</taxon>
        <taxon>Marasmiineae</taxon>
        <taxon>Mycenaceae</taxon>
        <taxon>Mycena</taxon>
    </lineage>
</organism>
<keyword evidence="3" id="KW-1185">Reference proteome</keyword>
<reference evidence="2" key="1">
    <citation type="submission" date="2023-03" db="EMBL/GenBank/DDBJ databases">
        <title>Massive genome expansion in bonnet fungi (Mycena s.s.) driven by repeated elements and novel gene families across ecological guilds.</title>
        <authorList>
            <consortium name="Lawrence Berkeley National Laboratory"/>
            <person name="Harder C.B."/>
            <person name="Miyauchi S."/>
            <person name="Viragh M."/>
            <person name="Kuo A."/>
            <person name="Thoen E."/>
            <person name="Andreopoulos B."/>
            <person name="Lu D."/>
            <person name="Skrede I."/>
            <person name="Drula E."/>
            <person name="Henrissat B."/>
            <person name="Morin E."/>
            <person name="Kohler A."/>
            <person name="Barry K."/>
            <person name="LaButti K."/>
            <person name="Morin E."/>
            <person name="Salamov A."/>
            <person name="Lipzen A."/>
            <person name="Mereny Z."/>
            <person name="Hegedus B."/>
            <person name="Baldrian P."/>
            <person name="Stursova M."/>
            <person name="Weitz H."/>
            <person name="Taylor A."/>
            <person name="Grigoriev I.V."/>
            <person name="Nagy L.G."/>
            <person name="Martin F."/>
            <person name="Kauserud H."/>
        </authorList>
    </citation>
    <scope>NUCLEOTIDE SEQUENCE</scope>
    <source>
        <strain evidence="2">CBHHK002</strain>
    </source>
</reference>
<feature type="compositionally biased region" description="Pro residues" evidence="1">
    <location>
        <begin position="68"/>
        <end position="77"/>
    </location>
</feature>
<accession>A0AAD7EIY1</accession>
<evidence type="ECO:0000256" key="1">
    <source>
        <dbReference type="SAM" id="MobiDB-lite"/>
    </source>
</evidence>
<protein>
    <submittedName>
        <fullName evidence="2">Uncharacterized protein</fullName>
    </submittedName>
</protein>